<evidence type="ECO:0000313" key="3">
    <source>
        <dbReference type="Proteomes" id="UP000722121"/>
    </source>
</evidence>
<name>A0ABS3ASK2_9BACT</name>
<sequence>MNDNKDSPPTPPEKREYVTFGDKELYEFKDTKIPKFLIFTYIFFPLWGILWFFLFWNGSNGWLDRGHWGALEQAANTKAPIEKKYKTQKREPVIPLKNG</sequence>
<keyword evidence="1" id="KW-0812">Transmembrane</keyword>
<keyword evidence="3" id="KW-1185">Reference proteome</keyword>
<reference evidence="2 3" key="1">
    <citation type="submission" date="2021-02" db="EMBL/GenBank/DDBJ databases">
        <title>Activity-based single-cell genomes from oceanic crustal fluid captures similar information to metagenomic and metatranscriptomic surveys with orders of magnitude less sampling.</title>
        <authorList>
            <person name="D'Angelo T.S."/>
            <person name="Orcutt B.N."/>
        </authorList>
    </citation>
    <scope>NUCLEOTIDE SEQUENCE [LARGE SCALE GENOMIC DNA]</scope>
    <source>
        <strain evidence="2">AH-315-G07</strain>
    </source>
</reference>
<keyword evidence="1" id="KW-1133">Transmembrane helix</keyword>
<feature type="transmembrane region" description="Helical" evidence="1">
    <location>
        <begin position="36"/>
        <end position="56"/>
    </location>
</feature>
<comment type="caution">
    <text evidence="2">The sequence shown here is derived from an EMBL/GenBank/DDBJ whole genome shotgun (WGS) entry which is preliminary data.</text>
</comment>
<organism evidence="2 3">
    <name type="scientific">Simkania negevensis</name>
    <dbReference type="NCBI Taxonomy" id="83561"/>
    <lineage>
        <taxon>Bacteria</taxon>
        <taxon>Pseudomonadati</taxon>
        <taxon>Chlamydiota</taxon>
        <taxon>Chlamydiia</taxon>
        <taxon>Parachlamydiales</taxon>
        <taxon>Simkaniaceae</taxon>
        <taxon>Simkania</taxon>
    </lineage>
</organism>
<dbReference type="Proteomes" id="UP000722121">
    <property type="component" value="Unassembled WGS sequence"/>
</dbReference>
<proteinExistence type="predicted"/>
<dbReference type="EMBL" id="JAFITR010000009">
    <property type="protein sequence ID" value="MBN4066593.1"/>
    <property type="molecule type" value="Genomic_DNA"/>
</dbReference>
<protein>
    <submittedName>
        <fullName evidence="2">Uncharacterized protein</fullName>
    </submittedName>
</protein>
<evidence type="ECO:0000313" key="2">
    <source>
        <dbReference type="EMBL" id="MBN4066593.1"/>
    </source>
</evidence>
<gene>
    <name evidence="2" type="ORF">JYU14_00725</name>
</gene>
<keyword evidence="1" id="KW-0472">Membrane</keyword>
<accession>A0ABS3ASK2</accession>
<evidence type="ECO:0000256" key="1">
    <source>
        <dbReference type="SAM" id="Phobius"/>
    </source>
</evidence>